<dbReference type="EMBL" id="CAJZBQ010000002">
    <property type="protein sequence ID" value="CAG9310222.1"/>
    <property type="molecule type" value="Genomic_DNA"/>
</dbReference>
<reference evidence="1" key="1">
    <citation type="submission" date="2021-09" db="EMBL/GenBank/DDBJ databases">
        <authorList>
            <consortium name="AG Swart"/>
            <person name="Singh M."/>
            <person name="Singh A."/>
            <person name="Seah K."/>
            <person name="Emmerich C."/>
        </authorList>
    </citation>
    <scope>NUCLEOTIDE SEQUENCE</scope>
    <source>
        <strain evidence="1">ATCC30299</strain>
    </source>
</reference>
<evidence type="ECO:0000313" key="2">
    <source>
        <dbReference type="Proteomes" id="UP001162131"/>
    </source>
</evidence>
<accession>A0AAU9IA60</accession>
<dbReference type="Proteomes" id="UP001162131">
    <property type="component" value="Unassembled WGS sequence"/>
</dbReference>
<name>A0AAU9IA60_9CILI</name>
<dbReference type="AlphaFoldDB" id="A0AAU9IA60"/>
<keyword evidence="2" id="KW-1185">Reference proteome</keyword>
<organism evidence="1 2">
    <name type="scientific">Blepharisma stoltei</name>
    <dbReference type="NCBI Taxonomy" id="1481888"/>
    <lineage>
        <taxon>Eukaryota</taxon>
        <taxon>Sar</taxon>
        <taxon>Alveolata</taxon>
        <taxon>Ciliophora</taxon>
        <taxon>Postciliodesmatophora</taxon>
        <taxon>Heterotrichea</taxon>
        <taxon>Heterotrichida</taxon>
        <taxon>Blepharismidae</taxon>
        <taxon>Blepharisma</taxon>
    </lineage>
</organism>
<comment type="caution">
    <text evidence="1">The sequence shown here is derived from an EMBL/GenBank/DDBJ whole genome shotgun (WGS) entry which is preliminary data.</text>
</comment>
<protein>
    <submittedName>
        <fullName evidence="1">Uncharacterized protein</fullName>
    </submittedName>
</protein>
<evidence type="ECO:0000313" key="1">
    <source>
        <dbReference type="EMBL" id="CAG9310222.1"/>
    </source>
</evidence>
<gene>
    <name evidence="1" type="ORF">BSTOLATCC_MIC1076</name>
</gene>
<sequence>MLLDRFFKALSMNYYIIKKLNLICQKIMIKEIWLRTEINSTGNNDRIKNKFLVIIIFTRNNFFVVAISDEYNI</sequence>
<proteinExistence type="predicted"/>